<evidence type="ECO:0000313" key="1">
    <source>
        <dbReference type="EMBL" id="CAK9137693.1"/>
    </source>
</evidence>
<protein>
    <recommendedName>
        <fullName evidence="3">Reverse transcriptase zinc-binding domain-containing protein</fullName>
    </recommendedName>
</protein>
<dbReference type="EMBL" id="CAUOFW020000834">
    <property type="protein sequence ID" value="CAK9137693.1"/>
    <property type="molecule type" value="Genomic_DNA"/>
</dbReference>
<accession>A0ABC8QYN8</accession>
<dbReference type="Proteomes" id="UP001642360">
    <property type="component" value="Unassembled WGS sequence"/>
</dbReference>
<sequence>MSQSHLLPQLQGCLMEPEDLQWDVSGLWIQIKAECSSVWVSIGLDSVYQINIVDDLRKCSGCMIHLPASSHLLWWCFQLAKEIVTFLGKKKVLSFATFWKKSSFEFACEMVNPNVTDISV</sequence>
<organism evidence="1 2">
    <name type="scientific">Ilex paraguariensis</name>
    <name type="common">yerba mate</name>
    <dbReference type="NCBI Taxonomy" id="185542"/>
    <lineage>
        <taxon>Eukaryota</taxon>
        <taxon>Viridiplantae</taxon>
        <taxon>Streptophyta</taxon>
        <taxon>Embryophyta</taxon>
        <taxon>Tracheophyta</taxon>
        <taxon>Spermatophyta</taxon>
        <taxon>Magnoliopsida</taxon>
        <taxon>eudicotyledons</taxon>
        <taxon>Gunneridae</taxon>
        <taxon>Pentapetalae</taxon>
        <taxon>asterids</taxon>
        <taxon>campanulids</taxon>
        <taxon>Aquifoliales</taxon>
        <taxon>Aquifoliaceae</taxon>
        <taxon>Ilex</taxon>
    </lineage>
</organism>
<keyword evidence="2" id="KW-1185">Reference proteome</keyword>
<proteinExistence type="predicted"/>
<dbReference type="AlphaFoldDB" id="A0ABC8QYN8"/>
<name>A0ABC8QYN8_9AQUA</name>
<evidence type="ECO:0008006" key="3">
    <source>
        <dbReference type="Google" id="ProtNLM"/>
    </source>
</evidence>
<reference evidence="1 2" key="1">
    <citation type="submission" date="2024-02" db="EMBL/GenBank/DDBJ databases">
        <authorList>
            <person name="Vignale AGUSTIN F."/>
            <person name="Sosa J E."/>
            <person name="Modenutti C."/>
        </authorList>
    </citation>
    <scope>NUCLEOTIDE SEQUENCE [LARGE SCALE GENOMIC DNA]</scope>
</reference>
<gene>
    <name evidence="1" type="ORF">ILEXP_LOCUS4718</name>
</gene>
<comment type="caution">
    <text evidence="1">The sequence shown here is derived from an EMBL/GenBank/DDBJ whole genome shotgun (WGS) entry which is preliminary data.</text>
</comment>
<evidence type="ECO:0000313" key="2">
    <source>
        <dbReference type="Proteomes" id="UP001642360"/>
    </source>
</evidence>